<evidence type="ECO:0000256" key="1">
    <source>
        <dbReference type="SAM" id="MobiDB-lite"/>
    </source>
</evidence>
<comment type="caution">
    <text evidence="2">The sequence shown here is derived from an EMBL/GenBank/DDBJ whole genome shotgun (WGS) entry which is preliminary data.</text>
</comment>
<evidence type="ECO:0000313" key="3">
    <source>
        <dbReference type="Proteomes" id="UP001331761"/>
    </source>
</evidence>
<dbReference type="Proteomes" id="UP001331761">
    <property type="component" value="Unassembled WGS sequence"/>
</dbReference>
<dbReference type="EMBL" id="WIXE01025374">
    <property type="protein sequence ID" value="KAK5964745.1"/>
    <property type="molecule type" value="Genomic_DNA"/>
</dbReference>
<evidence type="ECO:0000313" key="2">
    <source>
        <dbReference type="EMBL" id="KAK5964745.1"/>
    </source>
</evidence>
<gene>
    <name evidence="2" type="ORF">GCK32_009284</name>
</gene>
<keyword evidence="3" id="KW-1185">Reference proteome</keyword>
<sequence>MKLTSDMPKPEWSMGKTTEKVNVGQTTFDDNVSAVFSKQEPTLGAKIANVAKGAASTVWEKKKETCVLMPQNMPILSDKCCLSKLPGVRQLKEKFNPEKKTEA</sequence>
<dbReference type="AlphaFoldDB" id="A0AAN8EUW6"/>
<protein>
    <submittedName>
        <fullName evidence="2">Uncharacterized protein</fullName>
    </submittedName>
</protein>
<proteinExistence type="predicted"/>
<reference evidence="2 3" key="1">
    <citation type="submission" date="2019-10" db="EMBL/GenBank/DDBJ databases">
        <title>Assembly and Annotation for the nematode Trichostrongylus colubriformis.</title>
        <authorList>
            <person name="Martin J."/>
        </authorList>
    </citation>
    <scope>NUCLEOTIDE SEQUENCE [LARGE SCALE GENOMIC DNA]</scope>
    <source>
        <strain evidence="2">G859</strain>
        <tissue evidence="2">Whole worm</tissue>
    </source>
</reference>
<feature type="region of interest" description="Disordered" evidence="1">
    <location>
        <begin position="1"/>
        <end position="20"/>
    </location>
</feature>
<name>A0AAN8EUW6_TRICO</name>
<organism evidence="2 3">
    <name type="scientific">Trichostrongylus colubriformis</name>
    <name type="common">Black scour worm</name>
    <dbReference type="NCBI Taxonomy" id="6319"/>
    <lineage>
        <taxon>Eukaryota</taxon>
        <taxon>Metazoa</taxon>
        <taxon>Ecdysozoa</taxon>
        <taxon>Nematoda</taxon>
        <taxon>Chromadorea</taxon>
        <taxon>Rhabditida</taxon>
        <taxon>Rhabditina</taxon>
        <taxon>Rhabditomorpha</taxon>
        <taxon>Strongyloidea</taxon>
        <taxon>Trichostrongylidae</taxon>
        <taxon>Trichostrongylus</taxon>
    </lineage>
</organism>
<accession>A0AAN8EUW6</accession>